<keyword evidence="1" id="KW-0472">Membrane</keyword>
<evidence type="ECO:0000313" key="3">
    <source>
        <dbReference type="Proteomes" id="UP000322077"/>
    </source>
</evidence>
<evidence type="ECO:0008006" key="4">
    <source>
        <dbReference type="Google" id="ProtNLM"/>
    </source>
</evidence>
<accession>A0A5D9C4D2</accession>
<evidence type="ECO:0000256" key="1">
    <source>
        <dbReference type="SAM" id="Phobius"/>
    </source>
</evidence>
<proteinExistence type="predicted"/>
<keyword evidence="1" id="KW-1133">Transmembrane helix</keyword>
<gene>
    <name evidence="2" type="ORF">FYJ91_12830</name>
</gene>
<feature type="transmembrane region" description="Helical" evidence="1">
    <location>
        <begin position="120"/>
        <end position="137"/>
    </location>
</feature>
<name>A0A5D9C4D2_9SPHN</name>
<feature type="transmembrane region" description="Helical" evidence="1">
    <location>
        <begin position="144"/>
        <end position="164"/>
    </location>
</feature>
<evidence type="ECO:0000313" key="2">
    <source>
        <dbReference type="EMBL" id="TZG25860.1"/>
    </source>
</evidence>
<dbReference type="AlphaFoldDB" id="A0A5D9C4D2"/>
<feature type="transmembrane region" description="Helical" evidence="1">
    <location>
        <begin position="389"/>
        <end position="413"/>
    </location>
</feature>
<comment type="caution">
    <text evidence="2">The sequence shown here is derived from an EMBL/GenBank/DDBJ whole genome shotgun (WGS) entry which is preliminary data.</text>
</comment>
<dbReference type="RefSeq" id="WP_149522666.1">
    <property type="nucleotide sequence ID" value="NZ_VTOU01000003.1"/>
</dbReference>
<feature type="transmembrane region" description="Helical" evidence="1">
    <location>
        <begin position="450"/>
        <end position="469"/>
    </location>
</feature>
<protein>
    <recommendedName>
        <fullName evidence="4">Glycosyltransferase family 39 protein</fullName>
    </recommendedName>
</protein>
<keyword evidence="3" id="KW-1185">Reference proteome</keyword>
<organism evidence="2 3">
    <name type="scientific">Sphingomonas montanisoli</name>
    <dbReference type="NCBI Taxonomy" id="2606412"/>
    <lineage>
        <taxon>Bacteria</taxon>
        <taxon>Pseudomonadati</taxon>
        <taxon>Pseudomonadota</taxon>
        <taxon>Alphaproteobacteria</taxon>
        <taxon>Sphingomonadales</taxon>
        <taxon>Sphingomonadaceae</taxon>
        <taxon>Sphingomonas</taxon>
    </lineage>
</organism>
<feature type="transmembrane region" description="Helical" evidence="1">
    <location>
        <begin position="248"/>
        <end position="271"/>
    </location>
</feature>
<dbReference type="Proteomes" id="UP000322077">
    <property type="component" value="Unassembled WGS sequence"/>
</dbReference>
<reference evidence="2 3" key="1">
    <citation type="submission" date="2019-08" db="EMBL/GenBank/DDBJ databases">
        <authorList>
            <person name="Wang G."/>
            <person name="Xu Z."/>
        </authorList>
    </citation>
    <scope>NUCLEOTIDE SEQUENCE [LARGE SCALE GENOMIC DNA]</scope>
    <source>
        <strain evidence="2 3">ZX</strain>
    </source>
</reference>
<sequence length="475" mass="51259">MNASSLNDRSSVHRYLVPLILLLLSFASFYENSLGINPENFRARHMGSDDLVLDGVMHARTGGAPLLGKFVRPDPATASTPEARYAAGDMTGRFDTYESSFGLQVHVFRLAAAVTGGSSHALHAVAAIALALLVVAFQIGITRLASPAAGIGFGLAIALSPWVSGFGSSLYWFEATWFLPAAIALLMGARAMALRQYYAAMLGLILIAFLIKFLCGYEYATTVVAATYSFVFLHALRAGRSIKALAGHALAIGVVAFVAFGLAMVMHAHAIGPTLAGGFDHIRETAEKRMSGSGGQQAGFLEKLCGARGDAEQVKLCKDEYRSSLNASPLKVVTRYFMMPHFIPWIDQIRENALASSGESDAAAIKSIGKAPSLGKMIDVARTVSFDGILALAITILSIVAFLAFDAFVFYLIWRQRSPLAWTTLLALLGSLSWFVAAKGHSFVHAHLNYVLWYLLYIPFGAALIVEWWRGRRAV</sequence>
<feature type="transmembrane region" description="Helical" evidence="1">
    <location>
        <begin position="219"/>
        <end position="236"/>
    </location>
</feature>
<feature type="transmembrane region" description="Helical" evidence="1">
    <location>
        <begin position="196"/>
        <end position="213"/>
    </location>
</feature>
<dbReference type="EMBL" id="VTOU01000003">
    <property type="protein sequence ID" value="TZG25860.1"/>
    <property type="molecule type" value="Genomic_DNA"/>
</dbReference>
<feature type="transmembrane region" description="Helical" evidence="1">
    <location>
        <begin position="420"/>
        <end position="438"/>
    </location>
</feature>
<keyword evidence="1" id="KW-0812">Transmembrane</keyword>
<feature type="transmembrane region" description="Helical" evidence="1">
    <location>
        <begin position="12"/>
        <end position="30"/>
    </location>
</feature>